<dbReference type="STRING" id="74649.A0A2P6R3E8"/>
<name>A0A2P6R3E8_ROSCH</name>
<dbReference type="InterPro" id="IPR052006">
    <property type="entry name" value="MLP-like"/>
</dbReference>
<dbReference type="SMART" id="SM01037">
    <property type="entry name" value="Bet_v_1"/>
    <property type="match status" value="1"/>
</dbReference>
<evidence type="ECO:0000259" key="2">
    <source>
        <dbReference type="SMART" id="SM01037"/>
    </source>
</evidence>
<dbReference type="SUPFAM" id="SSF55961">
    <property type="entry name" value="Bet v1-like"/>
    <property type="match status" value="1"/>
</dbReference>
<reference evidence="3 4" key="1">
    <citation type="journal article" date="2018" name="Nat. Genet.">
        <title>The Rosa genome provides new insights in the design of modern roses.</title>
        <authorList>
            <person name="Bendahmane M."/>
        </authorList>
    </citation>
    <scope>NUCLEOTIDE SEQUENCE [LARGE SCALE GENOMIC DNA]</scope>
    <source>
        <strain evidence="4">cv. Old Blush</strain>
    </source>
</reference>
<comment type="caution">
    <text evidence="3">The sequence shown here is derived from an EMBL/GenBank/DDBJ whole genome shotgun (WGS) entry which is preliminary data.</text>
</comment>
<sequence>MTGLGYWNIVSLARRTIRLSFWISISTYLAWFSSTLTQITEVATSGLTQLSPISNAMAQIAKMQVEAEIKASAEKFYEIFRSKGYLLPKICPDMIKDLRVLEGDWGTVGSVKQWTYVAAGNSEIAKETVEAMDEKAKSITFKTVDGSLLKVYKNMKATVQVTAKAGGCSSVKWSIEYEKLNEDSPPPNKYLDFVLILNKKVDAYLLKK</sequence>
<proteinExistence type="inferred from homology"/>
<dbReference type="OMA" id="FWISIST"/>
<dbReference type="Pfam" id="PF00407">
    <property type="entry name" value="Bet_v_1"/>
    <property type="match status" value="1"/>
</dbReference>
<dbReference type="AlphaFoldDB" id="A0A2P6R3E8"/>
<keyword evidence="4" id="KW-1185">Reference proteome</keyword>
<evidence type="ECO:0000256" key="1">
    <source>
        <dbReference type="ARBA" id="ARBA00038242"/>
    </source>
</evidence>
<dbReference type="InterPro" id="IPR000916">
    <property type="entry name" value="Bet_v_I/MLP"/>
</dbReference>
<feature type="domain" description="Bet v I/Major latex protein" evidence="2">
    <location>
        <begin position="58"/>
        <end position="208"/>
    </location>
</feature>
<dbReference type="Proteomes" id="UP000238479">
    <property type="component" value="Chromosome 4"/>
</dbReference>
<organism evidence="3 4">
    <name type="scientific">Rosa chinensis</name>
    <name type="common">China rose</name>
    <dbReference type="NCBI Taxonomy" id="74649"/>
    <lineage>
        <taxon>Eukaryota</taxon>
        <taxon>Viridiplantae</taxon>
        <taxon>Streptophyta</taxon>
        <taxon>Embryophyta</taxon>
        <taxon>Tracheophyta</taxon>
        <taxon>Spermatophyta</taxon>
        <taxon>Magnoliopsida</taxon>
        <taxon>eudicotyledons</taxon>
        <taxon>Gunneridae</taxon>
        <taxon>Pentapetalae</taxon>
        <taxon>rosids</taxon>
        <taxon>fabids</taxon>
        <taxon>Rosales</taxon>
        <taxon>Rosaceae</taxon>
        <taxon>Rosoideae</taxon>
        <taxon>Rosoideae incertae sedis</taxon>
        <taxon>Rosa</taxon>
    </lineage>
</organism>
<evidence type="ECO:0000313" key="4">
    <source>
        <dbReference type="Proteomes" id="UP000238479"/>
    </source>
</evidence>
<comment type="similarity">
    <text evidence="1">Belongs to the MLP family.</text>
</comment>
<dbReference type="Gene3D" id="3.30.530.20">
    <property type="match status" value="1"/>
</dbReference>
<dbReference type="Gramene" id="PRQ40953">
    <property type="protein sequence ID" value="PRQ40953"/>
    <property type="gene ID" value="RchiOBHm_Chr4g0441741"/>
</dbReference>
<protein>
    <submittedName>
        <fullName evidence="3">Putative START-like domain-containing protein</fullName>
    </submittedName>
</protein>
<dbReference type="PANTHER" id="PTHR31338:SF16">
    <property type="entry name" value="POLYKETIDE CYCLASE_DEHYDRASE AND LIPID TRANSPORT SUPERFAMILY PROTEIN"/>
    <property type="match status" value="1"/>
</dbReference>
<gene>
    <name evidence="3" type="ORF">RchiOBHm_Chr4g0441741</name>
</gene>
<dbReference type="GO" id="GO:0006952">
    <property type="term" value="P:defense response"/>
    <property type="evidence" value="ECO:0007669"/>
    <property type="project" value="InterPro"/>
</dbReference>
<dbReference type="EMBL" id="PDCK01000042">
    <property type="protein sequence ID" value="PRQ40953.1"/>
    <property type="molecule type" value="Genomic_DNA"/>
</dbReference>
<dbReference type="InterPro" id="IPR023393">
    <property type="entry name" value="START-like_dom_sf"/>
</dbReference>
<dbReference type="PANTHER" id="PTHR31338">
    <property type="entry name" value="POLYKETIDE CYCLASE/DEHYDRASE AND LIPID TRANSPORT SUPERFAMILY PROTEIN"/>
    <property type="match status" value="1"/>
</dbReference>
<evidence type="ECO:0000313" key="3">
    <source>
        <dbReference type="EMBL" id="PRQ40953.1"/>
    </source>
</evidence>
<accession>A0A2P6R3E8</accession>
<dbReference type="CDD" id="cd07816">
    <property type="entry name" value="Bet_v1-like"/>
    <property type="match status" value="1"/>
</dbReference>